<evidence type="ECO:0000313" key="10">
    <source>
        <dbReference type="EMBL" id="CAF1071386.1"/>
    </source>
</evidence>
<keyword evidence="4" id="KW-0548">Nucleotidyltransferase</keyword>
<evidence type="ECO:0000256" key="6">
    <source>
        <dbReference type="ARBA" id="ARBA00022932"/>
    </source>
</evidence>
<dbReference type="GO" id="GO:0006260">
    <property type="term" value="P:DNA replication"/>
    <property type="evidence" value="ECO:0007669"/>
    <property type="project" value="UniProtKB-KW"/>
</dbReference>
<keyword evidence="5" id="KW-0235">DNA replication</keyword>
<dbReference type="PANTHER" id="PTHR33568:SF3">
    <property type="entry name" value="DNA-DIRECTED DNA POLYMERASE"/>
    <property type="match status" value="1"/>
</dbReference>
<evidence type="ECO:0000256" key="4">
    <source>
        <dbReference type="ARBA" id="ARBA00022695"/>
    </source>
</evidence>
<dbReference type="SUPFAM" id="SSF53098">
    <property type="entry name" value="Ribonuclease H-like"/>
    <property type="match status" value="1"/>
</dbReference>
<organism evidence="10 11">
    <name type="scientific">Brachionus calyciflorus</name>
    <dbReference type="NCBI Taxonomy" id="104777"/>
    <lineage>
        <taxon>Eukaryota</taxon>
        <taxon>Metazoa</taxon>
        <taxon>Spiralia</taxon>
        <taxon>Gnathifera</taxon>
        <taxon>Rotifera</taxon>
        <taxon>Eurotatoria</taxon>
        <taxon>Monogononta</taxon>
        <taxon>Pseudotrocha</taxon>
        <taxon>Ploima</taxon>
        <taxon>Brachionidae</taxon>
        <taxon>Brachionus</taxon>
    </lineage>
</organism>
<evidence type="ECO:0000256" key="1">
    <source>
        <dbReference type="ARBA" id="ARBA00005755"/>
    </source>
</evidence>
<dbReference type="GO" id="GO:0000166">
    <property type="term" value="F:nucleotide binding"/>
    <property type="evidence" value="ECO:0007669"/>
    <property type="project" value="InterPro"/>
</dbReference>
<evidence type="ECO:0000256" key="7">
    <source>
        <dbReference type="ARBA" id="ARBA00023125"/>
    </source>
</evidence>
<dbReference type="EMBL" id="CAJNOC010006153">
    <property type="protein sequence ID" value="CAF1071386.1"/>
    <property type="molecule type" value="Genomic_DNA"/>
</dbReference>
<dbReference type="AlphaFoldDB" id="A0A814LWM7"/>
<comment type="catalytic activity">
    <reaction evidence="8">
        <text>DNA(n) + a 2'-deoxyribonucleoside 5'-triphosphate = DNA(n+1) + diphosphate</text>
        <dbReference type="Rhea" id="RHEA:22508"/>
        <dbReference type="Rhea" id="RHEA-COMP:17339"/>
        <dbReference type="Rhea" id="RHEA-COMP:17340"/>
        <dbReference type="ChEBI" id="CHEBI:33019"/>
        <dbReference type="ChEBI" id="CHEBI:61560"/>
        <dbReference type="ChEBI" id="CHEBI:173112"/>
        <dbReference type="EC" id="2.7.7.7"/>
    </reaction>
</comment>
<evidence type="ECO:0000313" key="11">
    <source>
        <dbReference type="Proteomes" id="UP000663879"/>
    </source>
</evidence>
<dbReference type="InterPro" id="IPR012337">
    <property type="entry name" value="RNaseH-like_sf"/>
</dbReference>
<dbReference type="OrthoDB" id="5988683at2759"/>
<dbReference type="GO" id="GO:0003887">
    <property type="term" value="F:DNA-directed DNA polymerase activity"/>
    <property type="evidence" value="ECO:0007669"/>
    <property type="project" value="UniProtKB-KW"/>
</dbReference>
<reference evidence="10" key="1">
    <citation type="submission" date="2021-02" db="EMBL/GenBank/DDBJ databases">
        <authorList>
            <person name="Nowell W R."/>
        </authorList>
    </citation>
    <scope>NUCLEOTIDE SEQUENCE</scope>
    <source>
        <strain evidence="10">Ploen Becks lab</strain>
    </source>
</reference>
<dbReference type="InterPro" id="IPR036397">
    <property type="entry name" value="RNaseH_sf"/>
</dbReference>
<dbReference type="Gene3D" id="3.30.420.10">
    <property type="entry name" value="Ribonuclease H-like superfamily/Ribonuclease H"/>
    <property type="match status" value="1"/>
</dbReference>
<accession>A0A814LWM7</accession>
<keyword evidence="7" id="KW-0238">DNA-binding</keyword>
<evidence type="ECO:0000256" key="5">
    <source>
        <dbReference type="ARBA" id="ARBA00022705"/>
    </source>
</evidence>
<comment type="similarity">
    <text evidence="1">Belongs to the DNA polymerase type-B family.</text>
</comment>
<dbReference type="EC" id="2.7.7.7" evidence="2"/>
<dbReference type="GO" id="GO:0003677">
    <property type="term" value="F:DNA binding"/>
    <property type="evidence" value="ECO:0007669"/>
    <property type="project" value="UniProtKB-KW"/>
</dbReference>
<keyword evidence="6" id="KW-0239">DNA-directed DNA polymerase</keyword>
<feature type="domain" description="DNA-directed DNA polymerase family B mitochondria/virus" evidence="9">
    <location>
        <begin position="14"/>
        <end position="161"/>
    </location>
</feature>
<keyword evidence="11" id="KW-1185">Reference proteome</keyword>
<name>A0A814LWM7_9BILA</name>
<comment type="caution">
    <text evidence="10">The sequence shown here is derived from an EMBL/GenBank/DDBJ whole genome shotgun (WGS) entry which is preliminary data.</text>
</comment>
<evidence type="ECO:0000256" key="2">
    <source>
        <dbReference type="ARBA" id="ARBA00012417"/>
    </source>
</evidence>
<dbReference type="InterPro" id="IPR004868">
    <property type="entry name" value="DNA-dir_DNA_pol_B_mt/vir"/>
</dbReference>
<keyword evidence="3" id="KW-0808">Transferase</keyword>
<dbReference type="Proteomes" id="UP000663879">
    <property type="component" value="Unassembled WGS sequence"/>
</dbReference>
<sequence>MPSVLVNGTKILSIKFRKLKIIDSYSFLSMPLSDFSITFNLNESKGHFPHLFNLPENQNYIGAYPDRKFYGSEFFASKKKAEFNNWYDSVKHETFDFKQQFLDYCWSDVVLLADGCLAFRKIIMERTKLDENNYGIDPFLSSIKIASLCHHIFRSKIMKPETIGINWY</sequence>
<gene>
    <name evidence="10" type="ORF">OXX778_LOCUS19744</name>
</gene>
<protein>
    <recommendedName>
        <fullName evidence="2">DNA-directed DNA polymerase</fullName>
        <ecNumber evidence="2">2.7.7.7</ecNumber>
    </recommendedName>
</protein>
<proteinExistence type="inferred from homology"/>
<dbReference type="Pfam" id="PF03175">
    <property type="entry name" value="DNA_pol_B_2"/>
    <property type="match status" value="1"/>
</dbReference>
<dbReference type="PANTHER" id="PTHR33568">
    <property type="entry name" value="DNA POLYMERASE"/>
    <property type="match status" value="1"/>
</dbReference>
<evidence type="ECO:0000256" key="3">
    <source>
        <dbReference type="ARBA" id="ARBA00022679"/>
    </source>
</evidence>
<evidence type="ECO:0000259" key="9">
    <source>
        <dbReference type="Pfam" id="PF03175"/>
    </source>
</evidence>
<evidence type="ECO:0000256" key="8">
    <source>
        <dbReference type="ARBA" id="ARBA00049244"/>
    </source>
</evidence>